<dbReference type="EMBL" id="VMNF01000003">
    <property type="protein sequence ID" value="TXC11771.1"/>
    <property type="molecule type" value="Genomic_DNA"/>
</dbReference>
<dbReference type="AlphaFoldDB" id="A0A5C6TPK3"/>
<gene>
    <name evidence="1" type="ORF">FocTR4_00006277</name>
</gene>
<dbReference type="Proteomes" id="UP000321331">
    <property type="component" value="Unassembled WGS sequence"/>
</dbReference>
<protein>
    <submittedName>
        <fullName evidence="1">Uncharacterized protein</fullName>
    </submittedName>
</protein>
<organism evidence="1 2">
    <name type="scientific">Fusarium oxysporum f. sp. cubense</name>
    <dbReference type="NCBI Taxonomy" id="61366"/>
    <lineage>
        <taxon>Eukaryota</taxon>
        <taxon>Fungi</taxon>
        <taxon>Dikarya</taxon>
        <taxon>Ascomycota</taxon>
        <taxon>Pezizomycotina</taxon>
        <taxon>Sordariomycetes</taxon>
        <taxon>Hypocreomycetidae</taxon>
        <taxon>Hypocreales</taxon>
        <taxon>Nectriaceae</taxon>
        <taxon>Fusarium</taxon>
        <taxon>Fusarium oxysporum species complex</taxon>
    </lineage>
</organism>
<name>A0A5C6TPK3_FUSOC</name>
<evidence type="ECO:0000313" key="1">
    <source>
        <dbReference type="EMBL" id="TXC11771.1"/>
    </source>
</evidence>
<reference evidence="1 2" key="1">
    <citation type="submission" date="2019-07" db="EMBL/GenBank/DDBJ databases">
        <title>The First High-Quality Draft Genome Sequence of the Causal Agent of the Current Panama Disease Epidemic.</title>
        <authorList>
            <person name="Warmington R.J."/>
            <person name="Kay W."/>
            <person name="Jeffries A."/>
            <person name="Bebber D."/>
            <person name="Moore K."/>
            <person name="Studholme D.J."/>
        </authorList>
    </citation>
    <scope>NUCLEOTIDE SEQUENCE [LARGE SCALE GENOMIC DNA]</scope>
    <source>
        <strain evidence="1 2">TR4</strain>
    </source>
</reference>
<proteinExistence type="predicted"/>
<evidence type="ECO:0000313" key="2">
    <source>
        <dbReference type="Proteomes" id="UP000321331"/>
    </source>
</evidence>
<sequence length="52" mass="5541">MSLSQLFSLRVTAALVYEDVNIKSWDVLPTEMICSGSSGFTASSLPSVDAES</sequence>
<comment type="caution">
    <text evidence="1">The sequence shown here is derived from an EMBL/GenBank/DDBJ whole genome shotgun (WGS) entry which is preliminary data.</text>
</comment>
<accession>A0A5C6TPK3</accession>